<gene>
    <name evidence="1" type="ORF">NUU61_004127</name>
</gene>
<evidence type="ECO:0008006" key="3">
    <source>
        <dbReference type="Google" id="ProtNLM"/>
    </source>
</evidence>
<dbReference type="InterPro" id="IPR051678">
    <property type="entry name" value="AGP_Transferase"/>
</dbReference>
<dbReference type="SUPFAM" id="SSF56112">
    <property type="entry name" value="Protein kinase-like (PK-like)"/>
    <property type="match status" value="1"/>
</dbReference>
<evidence type="ECO:0000313" key="2">
    <source>
        <dbReference type="Proteomes" id="UP001141434"/>
    </source>
</evidence>
<dbReference type="RefSeq" id="XP_056512736.1">
    <property type="nucleotide sequence ID" value="XM_056654709.1"/>
</dbReference>
<name>A0A9W9FKM2_9EURO</name>
<reference evidence="1" key="2">
    <citation type="journal article" date="2023" name="IMA Fungus">
        <title>Comparative genomic study of the Penicillium genus elucidates a diverse pangenome and 15 lateral gene transfer events.</title>
        <authorList>
            <person name="Petersen C."/>
            <person name="Sorensen T."/>
            <person name="Nielsen M.R."/>
            <person name="Sondergaard T.E."/>
            <person name="Sorensen J.L."/>
            <person name="Fitzpatrick D.A."/>
            <person name="Frisvad J.C."/>
            <person name="Nielsen K.L."/>
        </authorList>
    </citation>
    <scope>NUCLEOTIDE SEQUENCE</scope>
    <source>
        <strain evidence="1">IBT 34128</strain>
    </source>
</reference>
<dbReference type="OrthoDB" id="5327538at2759"/>
<dbReference type="Proteomes" id="UP001141434">
    <property type="component" value="Unassembled WGS sequence"/>
</dbReference>
<evidence type="ECO:0000313" key="1">
    <source>
        <dbReference type="EMBL" id="KAJ5101905.1"/>
    </source>
</evidence>
<organism evidence="1 2">
    <name type="scientific">Penicillium alfredii</name>
    <dbReference type="NCBI Taxonomy" id="1506179"/>
    <lineage>
        <taxon>Eukaryota</taxon>
        <taxon>Fungi</taxon>
        <taxon>Dikarya</taxon>
        <taxon>Ascomycota</taxon>
        <taxon>Pezizomycotina</taxon>
        <taxon>Eurotiomycetes</taxon>
        <taxon>Eurotiomycetidae</taxon>
        <taxon>Eurotiales</taxon>
        <taxon>Aspergillaceae</taxon>
        <taxon>Penicillium</taxon>
    </lineage>
</organism>
<dbReference type="AlphaFoldDB" id="A0A9W9FKM2"/>
<dbReference type="EMBL" id="JAPMSZ010000005">
    <property type="protein sequence ID" value="KAJ5101905.1"/>
    <property type="molecule type" value="Genomic_DNA"/>
</dbReference>
<sequence length="132" mass="14527">MLGKGIPCTVELSREGLSAMMGNQNCRVGITFTSSPPQEIHDCILRSEAATMVYLQQHNSIPTPKIDWACESDPGNPLGVDYILMEKLDGNPLDWQAATLHLKEKVMQQLVAIFLECPLGSFAFALSRGHKL</sequence>
<dbReference type="GeneID" id="81393877"/>
<proteinExistence type="predicted"/>
<protein>
    <recommendedName>
        <fullName evidence="3">Aminoglycoside phosphotransferase domain-containing protein</fullName>
    </recommendedName>
</protein>
<dbReference type="PANTHER" id="PTHR21310:SF15">
    <property type="entry name" value="AMINOGLYCOSIDE PHOSPHOTRANSFERASE DOMAIN-CONTAINING PROTEIN"/>
    <property type="match status" value="1"/>
</dbReference>
<keyword evidence="2" id="KW-1185">Reference proteome</keyword>
<dbReference type="InterPro" id="IPR011009">
    <property type="entry name" value="Kinase-like_dom_sf"/>
</dbReference>
<accession>A0A9W9FKM2</accession>
<reference evidence="1" key="1">
    <citation type="submission" date="2022-11" db="EMBL/GenBank/DDBJ databases">
        <authorList>
            <person name="Petersen C."/>
        </authorList>
    </citation>
    <scope>NUCLEOTIDE SEQUENCE</scope>
    <source>
        <strain evidence="1">IBT 34128</strain>
    </source>
</reference>
<comment type="caution">
    <text evidence="1">The sequence shown here is derived from an EMBL/GenBank/DDBJ whole genome shotgun (WGS) entry which is preliminary data.</text>
</comment>
<dbReference type="PANTHER" id="PTHR21310">
    <property type="entry name" value="AMINOGLYCOSIDE PHOSPHOTRANSFERASE-RELATED-RELATED"/>
    <property type="match status" value="1"/>
</dbReference>